<feature type="transmembrane region" description="Helical" evidence="2">
    <location>
        <begin position="34"/>
        <end position="55"/>
    </location>
</feature>
<accession>A0A164M4L1</accession>
<evidence type="ECO:0000256" key="1">
    <source>
        <dbReference type="SAM" id="MobiDB-lite"/>
    </source>
</evidence>
<feature type="region of interest" description="Disordered" evidence="1">
    <location>
        <begin position="211"/>
        <end position="244"/>
    </location>
</feature>
<keyword evidence="2" id="KW-0472">Membrane</keyword>
<keyword evidence="2" id="KW-1133">Transmembrane helix</keyword>
<feature type="compositionally biased region" description="Polar residues" evidence="1">
    <location>
        <begin position="227"/>
        <end position="244"/>
    </location>
</feature>
<gene>
    <name evidence="3" type="ORF">SISNIDRAFT_492026</name>
</gene>
<evidence type="ECO:0000313" key="3">
    <source>
        <dbReference type="EMBL" id="KZS86356.1"/>
    </source>
</evidence>
<protein>
    <submittedName>
        <fullName evidence="3">Uncharacterized protein</fullName>
    </submittedName>
</protein>
<proteinExistence type="predicted"/>
<feature type="transmembrane region" description="Helical" evidence="2">
    <location>
        <begin position="67"/>
        <end position="93"/>
    </location>
</feature>
<reference evidence="3 4" key="1">
    <citation type="journal article" date="2016" name="Mol. Biol. Evol.">
        <title>Comparative Genomics of Early-Diverging Mushroom-Forming Fungi Provides Insights into the Origins of Lignocellulose Decay Capabilities.</title>
        <authorList>
            <person name="Nagy L.G."/>
            <person name="Riley R."/>
            <person name="Tritt A."/>
            <person name="Adam C."/>
            <person name="Daum C."/>
            <person name="Floudas D."/>
            <person name="Sun H."/>
            <person name="Yadav J.S."/>
            <person name="Pangilinan J."/>
            <person name="Larsson K.H."/>
            <person name="Matsuura K."/>
            <person name="Barry K."/>
            <person name="Labutti K."/>
            <person name="Kuo R."/>
            <person name="Ohm R.A."/>
            <person name="Bhattacharya S.S."/>
            <person name="Shirouzu T."/>
            <person name="Yoshinaga Y."/>
            <person name="Martin F.M."/>
            <person name="Grigoriev I.V."/>
            <person name="Hibbett D.S."/>
        </authorList>
    </citation>
    <scope>NUCLEOTIDE SEQUENCE [LARGE SCALE GENOMIC DNA]</scope>
    <source>
        <strain evidence="3 4">HHB9708</strain>
    </source>
</reference>
<name>A0A164M4L1_9AGAM</name>
<dbReference type="AlphaFoldDB" id="A0A164M4L1"/>
<feature type="transmembrane region" description="Helical" evidence="2">
    <location>
        <begin position="171"/>
        <end position="193"/>
    </location>
</feature>
<keyword evidence="2" id="KW-0812">Transmembrane</keyword>
<evidence type="ECO:0000313" key="4">
    <source>
        <dbReference type="Proteomes" id="UP000076722"/>
    </source>
</evidence>
<feature type="transmembrane region" description="Helical" evidence="2">
    <location>
        <begin position="99"/>
        <end position="120"/>
    </location>
</feature>
<keyword evidence="4" id="KW-1185">Reference proteome</keyword>
<dbReference type="EMBL" id="KV419529">
    <property type="protein sequence ID" value="KZS86356.1"/>
    <property type="molecule type" value="Genomic_DNA"/>
</dbReference>
<organism evidence="3 4">
    <name type="scientific">Sistotremastrum niveocremeum HHB9708</name>
    <dbReference type="NCBI Taxonomy" id="1314777"/>
    <lineage>
        <taxon>Eukaryota</taxon>
        <taxon>Fungi</taxon>
        <taxon>Dikarya</taxon>
        <taxon>Basidiomycota</taxon>
        <taxon>Agaricomycotina</taxon>
        <taxon>Agaricomycetes</taxon>
        <taxon>Sistotremastrales</taxon>
        <taxon>Sistotremastraceae</taxon>
        <taxon>Sertulicium</taxon>
        <taxon>Sertulicium niveocremeum</taxon>
    </lineage>
</organism>
<dbReference type="Proteomes" id="UP000076722">
    <property type="component" value="Unassembled WGS sequence"/>
</dbReference>
<evidence type="ECO:0000256" key="2">
    <source>
        <dbReference type="SAM" id="Phobius"/>
    </source>
</evidence>
<sequence length="244" mass="25775">MANLGFGNWSQLPVTRNFGKSPVVTGLWNSTKALILPIFAILAATVCALLAPVHLSGQIPVTTHAQFVCVIVFHTVFATHAIASSILISLHLMGHDERILAVIASIMSKTSASSAAVSAAMDEYRIETQGEYIVLVRIILVCGGVYAGCVFTGVVAYALHARLGQFILPLIPQLTAIVSILSFAQIAGAIAVLQLPYPTRVMLSFPRFTAPRSEDANPGPSSPAPSLESTSTATCPQTKSTCQD</sequence>
<feature type="transmembrane region" description="Helical" evidence="2">
    <location>
        <begin position="132"/>
        <end position="159"/>
    </location>
</feature>